<dbReference type="EMBL" id="LBNE01000001">
    <property type="protein sequence ID" value="KKO73110.1"/>
    <property type="molecule type" value="Genomic_DNA"/>
</dbReference>
<proteinExistence type="predicted"/>
<dbReference type="Proteomes" id="UP000078084">
    <property type="component" value="Unassembled WGS sequence"/>
</dbReference>
<evidence type="ECO:0000313" key="2">
    <source>
        <dbReference type="Proteomes" id="UP000078084"/>
    </source>
</evidence>
<gene>
    <name evidence="1" type="ORF">AAV32_02105</name>
</gene>
<organism evidence="1 2">
    <name type="scientific">Kerstersia gyiorum</name>
    <dbReference type="NCBI Taxonomy" id="206506"/>
    <lineage>
        <taxon>Bacteria</taxon>
        <taxon>Pseudomonadati</taxon>
        <taxon>Pseudomonadota</taxon>
        <taxon>Betaproteobacteria</taxon>
        <taxon>Burkholderiales</taxon>
        <taxon>Alcaligenaceae</taxon>
        <taxon>Kerstersia</taxon>
    </lineage>
</organism>
<protein>
    <recommendedName>
        <fullName evidence="3">YqjK-like protein</fullName>
    </recommendedName>
</protein>
<dbReference type="AlphaFoldDB" id="A0A171KW43"/>
<accession>A0A171KW43</accession>
<name>A0A171KW43_9BURK</name>
<evidence type="ECO:0000313" key="1">
    <source>
        <dbReference type="EMBL" id="KKO73110.1"/>
    </source>
</evidence>
<reference evidence="1 2" key="1">
    <citation type="submission" date="2015-04" db="EMBL/GenBank/DDBJ databases">
        <title>Genome sequence of Kerstersia gyiorum CG1.</title>
        <authorList>
            <person name="Greninger A.L."/>
            <person name="Kozyreva V."/>
            <person name="Chaturvedi V."/>
        </authorList>
    </citation>
    <scope>NUCLEOTIDE SEQUENCE [LARGE SCALE GENOMIC DNA]</scope>
    <source>
        <strain evidence="1 2">CG1</strain>
    </source>
</reference>
<dbReference type="STRING" id="206506.AAV32_02105"/>
<keyword evidence="2" id="KW-1185">Reference proteome</keyword>
<comment type="caution">
    <text evidence="1">The sequence shown here is derived from an EMBL/GenBank/DDBJ whole genome shotgun (WGS) entry which is preliminary data.</text>
</comment>
<sequence>MSDRQMKIALLRTQASVERELLLQYAASARDNVSRVTSWGGKVGGSGIIGSVFRIGTLALRHPVITSTASAWLLRGKRSRWLRLGGVAVVAWRVFSMLGGRR</sequence>
<evidence type="ECO:0008006" key="3">
    <source>
        <dbReference type="Google" id="ProtNLM"/>
    </source>
</evidence>